<keyword evidence="5" id="KW-1185">Reference proteome</keyword>
<proteinExistence type="predicted"/>
<evidence type="ECO:0000313" key="3">
    <source>
        <dbReference type="EMBL" id="CAE6504706.1"/>
    </source>
</evidence>
<dbReference type="Pfam" id="PF00072">
    <property type="entry name" value="Response_reg"/>
    <property type="match status" value="1"/>
</dbReference>
<dbReference type="GO" id="GO:0000160">
    <property type="term" value="P:phosphorelay signal transduction system"/>
    <property type="evidence" value="ECO:0007669"/>
    <property type="project" value="InterPro"/>
</dbReference>
<dbReference type="PROSITE" id="PS50110">
    <property type="entry name" value="RESPONSE_REGULATORY"/>
    <property type="match status" value="1"/>
</dbReference>
<reference evidence="4" key="2">
    <citation type="submission" date="2013-10" db="EMBL/GenBank/DDBJ databases">
        <authorList>
            <person name="Regsiter A."/>
        </authorList>
    </citation>
    <scope>NUCLEOTIDE SEQUENCE</scope>
    <source>
        <strain evidence="4">N4</strain>
    </source>
</reference>
<reference evidence="4" key="1">
    <citation type="journal article" date="2013" name="PLoS ONE">
        <title>Enrichment and Genome Sequence of the Group I.1a Ammonia-Oxidizing Archaeon ?Ca. Nitrosotenuis uzonensis? Representing a Clade Globally.</title>
        <authorList>
            <person name="Lebedeva E.V."/>
            <person name="Hatzenpichler R."/>
            <person name="Pelletier E."/>
            <person name="Schuster N."/>
            <person name="Hauzmayer S."/>
            <person name="Bulaev A."/>
            <person name="Grigor'eva N.V."/>
            <person name="Galushko A."/>
            <person name="Schmid M."/>
            <person name="Palatinszky M."/>
            <person name="Le Paslier D."/>
            <person name="Daims H."/>
            <person name="Wagner M."/>
        </authorList>
    </citation>
    <scope>NUCLEOTIDE SEQUENCE [LARGE SCALE GENOMIC DNA]</scope>
    <source>
        <strain evidence="4">N4</strain>
    </source>
</reference>
<dbReference type="AlphaFoldDB" id="V6AR05"/>
<reference evidence="3" key="3">
    <citation type="submission" date="2021-02" db="EMBL/GenBank/DDBJ databases">
        <authorList>
            <person name="Han P."/>
        </authorList>
    </citation>
    <scope>NUCLEOTIDE SEQUENCE</scope>
    <source>
        <strain evidence="3">Candidatus Nitrosotenuis uzonensis 5A</strain>
    </source>
</reference>
<evidence type="ECO:0000256" key="1">
    <source>
        <dbReference type="ARBA" id="ARBA00022553"/>
    </source>
</evidence>
<dbReference type="RefSeq" id="WP_052370007.1">
    <property type="nucleotide sequence ID" value="NZ_CAJNAQ010000006.1"/>
</dbReference>
<dbReference type="InterPro" id="IPR011006">
    <property type="entry name" value="CheY-like_superfamily"/>
</dbReference>
<comment type="caution">
    <text evidence="4">The sequence shown here is derived from an EMBL/GenBank/DDBJ whole genome shotgun (WGS) entry which is preliminary data.</text>
</comment>
<protein>
    <recommendedName>
        <fullName evidence="2">Response regulatory domain-containing protein</fullName>
    </recommendedName>
</protein>
<dbReference type="STRING" id="1407055.NITUZ_10043"/>
<feature type="domain" description="Response regulatory" evidence="2">
    <location>
        <begin position="124"/>
        <end position="242"/>
    </location>
</feature>
<dbReference type="EMBL" id="CBTY010000001">
    <property type="protein sequence ID" value="CDI04848.1"/>
    <property type="molecule type" value="Genomic_DNA"/>
</dbReference>
<dbReference type="InterPro" id="IPR001789">
    <property type="entry name" value="Sig_transdc_resp-reg_receiver"/>
</dbReference>
<organism evidence="4 5">
    <name type="scientific">Candidatus Nitrosotenuis uzonensis</name>
    <dbReference type="NCBI Taxonomy" id="1407055"/>
    <lineage>
        <taxon>Archaea</taxon>
        <taxon>Nitrososphaerota</taxon>
        <taxon>Candidatus Nitrosotenuis</taxon>
    </lineage>
</organism>
<dbReference type="InterPro" id="IPR050595">
    <property type="entry name" value="Bact_response_regulator"/>
</dbReference>
<evidence type="ECO:0000313" key="5">
    <source>
        <dbReference type="Proteomes" id="UP000018159"/>
    </source>
</evidence>
<name>V6AR05_9ARCH</name>
<dbReference type="EMBL" id="CAJNAQ010000006">
    <property type="protein sequence ID" value="CAE6504706.1"/>
    <property type="molecule type" value="Genomic_DNA"/>
</dbReference>
<dbReference type="PANTHER" id="PTHR44591:SF3">
    <property type="entry name" value="RESPONSE REGULATORY DOMAIN-CONTAINING PROTEIN"/>
    <property type="match status" value="1"/>
</dbReference>
<accession>V6AR05</accession>
<dbReference type="SUPFAM" id="SSF52172">
    <property type="entry name" value="CheY-like"/>
    <property type="match status" value="1"/>
</dbReference>
<evidence type="ECO:0000313" key="4">
    <source>
        <dbReference type="EMBL" id="CDI04848.1"/>
    </source>
</evidence>
<keyword evidence="1" id="KW-0597">Phosphoprotein</keyword>
<dbReference type="Proteomes" id="UP000655759">
    <property type="component" value="Unassembled WGS sequence"/>
</dbReference>
<evidence type="ECO:0000259" key="2">
    <source>
        <dbReference type="PROSITE" id="PS50110"/>
    </source>
</evidence>
<gene>
    <name evidence="4" type="ORF">NITUZ_10043</name>
    <name evidence="3" type="ORF">NUZ5A_60044</name>
</gene>
<dbReference type="SMART" id="SM00448">
    <property type="entry name" value="REC"/>
    <property type="match status" value="1"/>
</dbReference>
<sequence length="250" mass="27935">MAKKEPDFDLALTHLRNNQIMAAYNMFTSIAESIKNIDPVKAALSYILASECRGRQNKDASSEATEAGRLFLSYGKKQKDYLAKSAFLCAAKCFLKASRYDDAKDAFERSKEFQIKDTEQDQRPILVVDDSRAIVLKLENHLENLGYRNIHTASTGNGALKEVKKLLKENPVVLLDMGLPDITGDVVADKILQEKPDTQIILITADEKTTKRVKDTISSGAVAFIQKPFTITELKRALETAESEYSILEK</sequence>
<dbReference type="Proteomes" id="UP000018159">
    <property type="component" value="Unassembled WGS sequence"/>
</dbReference>
<dbReference type="Gene3D" id="3.40.50.2300">
    <property type="match status" value="1"/>
</dbReference>
<dbReference type="PANTHER" id="PTHR44591">
    <property type="entry name" value="STRESS RESPONSE REGULATOR PROTEIN 1"/>
    <property type="match status" value="1"/>
</dbReference>